<keyword evidence="2" id="KW-1133">Transmembrane helix</keyword>
<name>A0A496PGU6_9MICC</name>
<dbReference type="Proteomes" id="UP000273119">
    <property type="component" value="Unassembled WGS sequence"/>
</dbReference>
<evidence type="ECO:0000256" key="1">
    <source>
        <dbReference type="SAM" id="MobiDB-lite"/>
    </source>
</evidence>
<evidence type="ECO:0000256" key="2">
    <source>
        <dbReference type="SAM" id="Phobius"/>
    </source>
</evidence>
<feature type="compositionally biased region" description="Polar residues" evidence="1">
    <location>
        <begin position="499"/>
        <end position="509"/>
    </location>
</feature>
<feature type="compositionally biased region" description="Low complexity" evidence="1">
    <location>
        <begin position="522"/>
        <end position="536"/>
    </location>
</feature>
<reference evidence="3 4" key="1">
    <citation type="submission" date="2018-07" db="EMBL/GenBank/DDBJ databases">
        <title>Arthrobacter sp. nov., isolated from raw cow's milk with high bacterial count.</title>
        <authorList>
            <person name="Hahne J."/>
            <person name="Isele D."/>
            <person name="Lipski A."/>
        </authorList>
    </citation>
    <scope>NUCLEOTIDE SEQUENCE [LARGE SCALE GENOMIC DNA]</scope>
    <source>
        <strain evidence="3 4">JZ R-183</strain>
    </source>
</reference>
<accession>A0A496PGU6</accession>
<organism evidence="3 4">
    <name type="scientific">Galactobacter caseinivorans</name>
    <dbReference type="NCBI Taxonomy" id="2676123"/>
    <lineage>
        <taxon>Bacteria</taxon>
        <taxon>Bacillati</taxon>
        <taxon>Actinomycetota</taxon>
        <taxon>Actinomycetes</taxon>
        <taxon>Micrococcales</taxon>
        <taxon>Micrococcaceae</taxon>
        <taxon>Galactobacter</taxon>
    </lineage>
</organism>
<gene>
    <name evidence="3" type="ORF">DWQ67_11430</name>
</gene>
<feature type="compositionally biased region" description="Low complexity" evidence="1">
    <location>
        <begin position="472"/>
        <end position="484"/>
    </location>
</feature>
<sequence>MRQQGEGTAAAPEVAASIEPSAVWRVTLAWSVTSESGRQDRVDGLQQLLSARAVVGLMGPGRPTREGMVVDLVLPVSDASILIAARDGALQTGPVGDDFAWELHRYTGAVVVNGDLATGDFAVLASDDSLSDNELARLLDEPLQAALLVGTVGTGVVEEVADRLEVSGWISDGKSPVVAARHLPADPTSLILPGNEGLSIALRERPGRVDVLIWGNQAEGEAAPPTRRRRAAHRAPIVSTHLGARCRPVVLPEFMRPEGSAADRLLQRLSEDFAPLSGDAVLALGRVLPAARVDALVHAVNDAPTRGMDPEAGVLAPMEEGLMPGEEVASEPERAAHADARAVLAALGEDPGWARLYDGVAPVGRGARPLGKRVAEAETASMPPVEGRVPDAPKPPERKTANAQSAGRVPVAPPVEGDLPTLAQAGDRSAAARLQRGTAPEGGRHGGFSSLVQRHTAPVPVMDFDAVVRPHGASGASDAGATASPRAVEAEAAHNQAALTQSAHTQSAPESAGMGTVPRPTPAAGTPASSAGDDSALAPRRSWPVVLLIVGLAAVVSAGILAWVAPNLGAATGTGYIVAIALGIAGLGAAIVGGTSLRR</sequence>
<comment type="caution">
    <text evidence="3">The sequence shown here is derived from an EMBL/GenBank/DDBJ whole genome shotgun (WGS) entry which is preliminary data.</text>
</comment>
<feature type="region of interest" description="Disordered" evidence="1">
    <location>
        <begin position="372"/>
        <end position="450"/>
    </location>
</feature>
<feature type="compositionally biased region" description="Basic and acidic residues" evidence="1">
    <location>
        <begin position="388"/>
        <end position="400"/>
    </location>
</feature>
<feature type="transmembrane region" description="Helical" evidence="2">
    <location>
        <begin position="545"/>
        <end position="564"/>
    </location>
</feature>
<keyword evidence="2" id="KW-0472">Membrane</keyword>
<evidence type="ECO:0000313" key="4">
    <source>
        <dbReference type="Proteomes" id="UP000273119"/>
    </source>
</evidence>
<dbReference type="AlphaFoldDB" id="A0A496PGU6"/>
<protein>
    <submittedName>
        <fullName evidence="3">Uncharacterized protein</fullName>
    </submittedName>
</protein>
<keyword evidence="4" id="KW-1185">Reference proteome</keyword>
<evidence type="ECO:0000313" key="3">
    <source>
        <dbReference type="EMBL" id="RKW69706.1"/>
    </source>
</evidence>
<feature type="transmembrane region" description="Helical" evidence="2">
    <location>
        <begin position="576"/>
        <end position="597"/>
    </location>
</feature>
<feature type="region of interest" description="Disordered" evidence="1">
    <location>
        <begin position="471"/>
        <end position="536"/>
    </location>
</feature>
<keyword evidence="2" id="KW-0812">Transmembrane</keyword>
<dbReference type="EMBL" id="QQXL01000007">
    <property type="protein sequence ID" value="RKW69706.1"/>
    <property type="molecule type" value="Genomic_DNA"/>
</dbReference>
<dbReference type="RefSeq" id="WP_121485752.1">
    <property type="nucleotide sequence ID" value="NZ_QQXL01000007.1"/>
</dbReference>
<proteinExistence type="predicted"/>